<feature type="compositionally biased region" description="Basic and acidic residues" evidence="1">
    <location>
        <begin position="198"/>
        <end position="220"/>
    </location>
</feature>
<feature type="compositionally biased region" description="Basic and acidic residues" evidence="1">
    <location>
        <begin position="245"/>
        <end position="273"/>
    </location>
</feature>
<protein>
    <submittedName>
        <fullName evidence="2">Uncharacterized protein</fullName>
    </submittedName>
</protein>
<evidence type="ECO:0000313" key="2">
    <source>
        <dbReference type="EMBL" id="OBU00952.2"/>
    </source>
</evidence>
<evidence type="ECO:0000313" key="3">
    <source>
        <dbReference type="Proteomes" id="UP000091956"/>
    </source>
</evidence>
<accession>A0A2P2SVY0</accession>
<sequence>MSSQSPIQTRRSNTGRPRNSPSMANDGTPDQALRNLKINEPALPAQNQAIPPTTRVGEVSDDASIGSSRRHRRGGRKKNSRMAPAQEARLPWSERLDEGMSGLEDLPAGQVNGQKEKKEMSKPGEMSDNASVASSSRPRSYKRERRKKKKGGMAAVAKAQVPWSERVGRLGEEMAGPPEGKAASPQREAPHRQSPPPEKSDKGKAVAEDHNSTQENKGKAPDTGLRAFNIRRLRGEGPPIGISIDRGEEAEGAKKKNADEKGGGEGEKTEKPKPISIRLDINLEIEVFFKAAIKGDVTITFLE</sequence>
<feature type="region of interest" description="Disordered" evidence="1">
    <location>
        <begin position="1"/>
        <end position="275"/>
    </location>
</feature>
<feature type="compositionally biased region" description="Basic residues" evidence="1">
    <location>
        <begin position="68"/>
        <end position="80"/>
    </location>
</feature>
<feature type="compositionally biased region" description="Basic residues" evidence="1">
    <location>
        <begin position="139"/>
        <end position="151"/>
    </location>
</feature>
<reference evidence="3" key="2">
    <citation type="journal article" date="2018" name="Nat. Commun.">
        <title>Extreme sensitivity to ultraviolet light in the fungal pathogen causing white-nose syndrome of bats.</title>
        <authorList>
            <person name="Palmer J.M."/>
            <person name="Drees K.P."/>
            <person name="Foster J.T."/>
            <person name="Lindner D.L."/>
        </authorList>
    </citation>
    <scope>NUCLEOTIDE SEQUENCE [LARGE SCALE GENOMIC DNA]</scope>
    <source>
        <strain evidence="3">UAMH 10579</strain>
    </source>
</reference>
<dbReference type="GeneID" id="28834161"/>
<dbReference type="Proteomes" id="UP000091956">
    <property type="component" value="Unassembled WGS sequence"/>
</dbReference>
<organism evidence="2 3">
    <name type="scientific">Pseudogymnoascus verrucosus</name>
    <dbReference type="NCBI Taxonomy" id="342668"/>
    <lineage>
        <taxon>Eukaryota</taxon>
        <taxon>Fungi</taxon>
        <taxon>Dikarya</taxon>
        <taxon>Ascomycota</taxon>
        <taxon>Pezizomycotina</taxon>
        <taxon>Leotiomycetes</taxon>
        <taxon>Thelebolales</taxon>
        <taxon>Thelebolaceae</taxon>
        <taxon>Pseudogymnoascus</taxon>
    </lineage>
</organism>
<gene>
    <name evidence="2" type="ORF">VE01_00775</name>
</gene>
<dbReference type="RefSeq" id="XP_018134684.2">
    <property type="nucleotide sequence ID" value="XM_018270303.2"/>
</dbReference>
<name>A0A2P2SVY0_9PEZI</name>
<reference evidence="2 3" key="1">
    <citation type="submission" date="2016-03" db="EMBL/GenBank/DDBJ databases">
        <title>Comparative genomics of Pseudogymnoascus destructans, the fungus causing white-nose syndrome of bats.</title>
        <authorList>
            <person name="Palmer J.M."/>
            <person name="Drees K.P."/>
            <person name="Foster J.T."/>
            <person name="Lindner D.L."/>
        </authorList>
    </citation>
    <scope>NUCLEOTIDE SEQUENCE [LARGE SCALE GENOMIC DNA]</scope>
    <source>
        <strain evidence="2 3">UAMH 10579</strain>
    </source>
</reference>
<dbReference type="STRING" id="342668.A0A2P2SVY0"/>
<proteinExistence type="predicted"/>
<dbReference type="AlphaFoldDB" id="A0A2P2SVY0"/>
<keyword evidence="3" id="KW-1185">Reference proteome</keyword>
<dbReference type="EMBL" id="KV460207">
    <property type="protein sequence ID" value="OBU00952.2"/>
    <property type="molecule type" value="Genomic_DNA"/>
</dbReference>
<evidence type="ECO:0000256" key="1">
    <source>
        <dbReference type="SAM" id="MobiDB-lite"/>
    </source>
</evidence>
<feature type="compositionally biased region" description="Polar residues" evidence="1">
    <location>
        <begin position="1"/>
        <end position="25"/>
    </location>
</feature>